<evidence type="ECO:0000256" key="5">
    <source>
        <dbReference type="HAMAP-Rule" id="MF_01883"/>
    </source>
</evidence>
<evidence type="ECO:0000256" key="2">
    <source>
        <dbReference type="ARBA" id="ARBA00022679"/>
    </source>
</evidence>
<keyword evidence="7" id="KW-1185">Reference proteome</keyword>
<dbReference type="Proteomes" id="UP000245974">
    <property type="component" value="Unassembled WGS sequence"/>
</dbReference>
<comment type="similarity">
    <text evidence="5">Belongs to the CitG/MdcB family.</text>
</comment>
<dbReference type="InParanoid" id="A0A2U3N0D5"/>
<dbReference type="RefSeq" id="WP_121974571.1">
    <property type="nucleotide sequence ID" value="NZ_OOGT01000108.1"/>
</dbReference>
<name>A0A2U3N0D5_9GAMM</name>
<comment type="function">
    <text evidence="5">Involved in the formation of 2-(5''-phosphoribosyl)-3'-dephosphocoenzyme-A, the prosthetic group of the acyl-carrier protein of the malonate decarboxylase.</text>
</comment>
<comment type="catalytic activity">
    <reaction evidence="1 5">
        <text>3'-dephospho-CoA + ATP = 2'-(5''-triphospho-alpha-D-ribosyl)-3'-dephospho-CoA + adenine</text>
        <dbReference type="Rhea" id="RHEA:15117"/>
        <dbReference type="ChEBI" id="CHEBI:16708"/>
        <dbReference type="ChEBI" id="CHEBI:30616"/>
        <dbReference type="ChEBI" id="CHEBI:57328"/>
        <dbReference type="ChEBI" id="CHEBI:61378"/>
        <dbReference type="EC" id="2.4.2.52"/>
    </reaction>
</comment>
<dbReference type="OrthoDB" id="114886at2"/>
<dbReference type="PANTHER" id="PTHR30201:SF2">
    <property type="entry name" value="2-(5''-TRIPHOSPHORIBOSYL)-3'-DEPHOSPHOCOENZYME-A SYNTHASE"/>
    <property type="match status" value="1"/>
</dbReference>
<dbReference type="NCBIfam" id="NF002315">
    <property type="entry name" value="PRK01237.1"/>
    <property type="match status" value="1"/>
</dbReference>
<keyword evidence="6" id="KW-0328">Glycosyltransferase</keyword>
<accession>A0A2U3N0D5</accession>
<dbReference type="InterPro" id="IPR002736">
    <property type="entry name" value="CitG"/>
</dbReference>
<dbReference type="FunCoup" id="A0A2U3N0D5">
    <property type="interactions" value="96"/>
</dbReference>
<dbReference type="GO" id="GO:0016757">
    <property type="term" value="F:glycosyltransferase activity"/>
    <property type="evidence" value="ECO:0007669"/>
    <property type="project" value="UniProtKB-KW"/>
</dbReference>
<keyword evidence="3 5" id="KW-0547">Nucleotide-binding</keyword>
<dbReference type="GO" id="GO:0051191">
    <property type="term" value="P:prosthetic group biosynthetic process"/>
    <property type="evidence" value="ECO:0007669"/>
    <property type="project" value="TreeGrafter"/>
</dbReference>
<dbReference type="Pfam" id="PF01874">
    <property type="entry name" value="CitG"/>
    <property type="match status" value="1"/>
</dbReference>
<dbReference type="PANTHER" id="PTHR30201">
    <property type="entry name" value="TRIPHOSPHORIBOSYL-DEPHOSPHO-COA SYNTHASE"/>
    <property type="match status" value="1"/>
</dbReference>
<protein>
    <recommendedName>
        <fullName evidence="5">Probable 2-(5''-triphosphoribosyl)-3'-dephosphocoenzyme-A synthase</fullName>
        <shortName evidence="5">2-(5''-triphosphoribosyl)-3'-dephospho-CoA synthase</shortName>
        <ecNumber evidence="5">2.4.2.52</ecNumber>
    </recommendedName>
</protein>
<dbReference type="EMBL" id="OOGT01000108">
    <property type="protein sequence ID" value="SPL71128.1"/>
    <property type="molecule type" value="Genomic_DNA"/>
</dbReference>
<evidence type="ECO:0000256" key="3">
    <source>
        <dbReference type="ARBA" id="ARBA00022741"/>
    </source>
</evidence>
<evidence type="ECO:0000313" key="7">
    <source>
        <dbReference type="Proteomes" id="UP000245974"/>
    </source>
</evidence>
<dbReference type="AlphaFoldDB" id="A0A2U3N0D5"/>
<dbReference type="HAMAP" id="MF_01883">
    <property type="entry name" value="MdcB"/>
    <property type="match status" value="1"/>
</dbReference>
<evidence type="ECO:0000256" key="1">
    <source>
        <dbReference type="ARBA" id="ARBA00001210"/>
    </source>
</evidence>
<keyword evidence="2 5" id="KW-0808">Transferase</keyword>
<keyword evidence="4 5" id="KW-0067">ATP-binding</keyword>
<dbReference type="GO" id="GO:0046917">
    <property type="term" value="F:triphosphoribosyl-dephospho-CoA synthase activity"/>
    <property type="evidence" value="ECO:0007669"/>
    <property type="project" value="UniProtKB-UniRule"/>
</dbReference>
<evidence type="ECO:0000313" key="6">
    <source>
        <dbReference type="EMBL" id="SPL71128.1"/>
    </source>
</evidence>
<dbReference type="InterPro" id="IPR017555">
    <property type="entry name" value="TriPribosyl-deP-CoA_syn"/>
</dbReference>
<evidence type="ECO:0000256" key="4">
    <source>
        <dbReference type="ARBA" id="ARBA00022840"/>
    </source>
</evidence>
<reference evidence="7" key="1">
    <citation type="submission" date="2018-03" db="EMBL/GenBank/DDBJ databases">
        <authorList>
            <person name="Blom J."/>
        </authorList>
    </citation>
    <scope>NUCLEOTIDE SEQUENCE [LARGE SCALE GENOMIC DNA]</scope>
    <source>
        <strain evidence="7">KPC-SM-21</strain>
    </source>
</reference>
<dbReference type="NCBIfam" id="TIGR03132">
    <property type="entry name" value="malonate_mdcB"/>
    <property type="match status" value="1"/>
</dbReference>
<dbReference type="GO" id="GO:0005524">
    <property type="term" value="F:ATP binding"/>
    <property type="evidence" value="ECO:0007669"/>
    <property type="project" value="UniProtKB-KW"/>
</dbReference>
<gene>
    <name evidence="6" type="primary">citG</name>
    <name evidence="5" type="synonym">mdcB</name>
    <name evidence="6" type="ORF">KPC_2306</name>
</gene>
<dbReference type="Gene3D" id="1.10.4200.10">
    <property type="entry name" value="Triphosphoribosyl-dephospho-CoA protein"/>
    <property type="match status" value="1"/>
</dbReference>
<sequence length="289" mass="31768">MNLAHLQTSFSLSHSLATLAVESLIDEVNLTPKPALVDRRGSGAHTDLTLPLMEQSARSLFPMFEAMALEAMQASCIDRDLREKVGEIGRNGEQQMLLVTHGINTHRGAIWAMGLSVTASAFVIHNNDCISAREICEIVAEIAQIEDRFIPQQKLSHGQQVQKKYGVQGAKYQAQMGFPVVMNQGLPQLYRSRAYGMREQFAQLDAFFAMMAELEDTCVLYRSGELGLKRMQAGAQQILDVGGSSSLAGRRKLNELEADLLKIKASAGGVADLLAVTLFLDRVAQNYQQ</sequence>
<proteinExistence type="inferred from homology"/>
<organism evidence="6 7">
    <name type="scientific">Acinetobacter stercoris</name>
    <dbReference type="NCBI Taxonomy" id="2126983"/>
    <lineage>
        <taxon>Bacteria</taxon>
        <taxon>Pseudomonadati</taxon>
        <taxon>Pseudomonadota</taxon>
        <taxon>Gammaproteobacteria</taxon>
        <taxon>Moraxellales</taxon>
        <taxon>Moraxellaceae</taxon>
        <taxon>Acinetobacter</taxon>
    </lineage>
</organism>
<dbReference type="EC" id="2.4.2.52" evidence="5"/>